<sequence>MTNTDTPIPRQHRFADERKITTFTIPTYIAGRYGPAPDEFHGATSTDVHKGLSIQVEVLESDRIKQVTSGTHDISVDRLSGSQAAENFEDLADETPRKTPSIALVKLKDGSTFLDSDFVLDIENFLQDGLEQPKAWLEVHPTLENHQALMVTIPPNFFMRDTGNESEGEIIFLADRSGSMVDKMDTLKSTLRFFVKGISLGRKFNIWSFGSDYQYIWPQSVGYTEENVHQALKDIDDFDSNMGGTELLAALEAVIRFRDTSNPCDIIILTDGEVWRLDETLNLVQRTRTYSQGLVRFFSLGIGRAVSHALVEGIAKSGGGYSEVISSAS</sequence>
<dbReference type="EMBL" id="QJNS01000297">
    <property type="protein sequence ID" value="RYO80220.1"/>
    <property type="molecule type" value="Genomic_DNA"/>
</dbReference>
<evidence type="ECO:0000259" key="1">
    <source>
        <dbReference type="PROSITE" id="PS50234"/>
    </source>
</evidence>
<dbReference type="PROSITE" id="PS50234">
    <property type="entry name" value="VWFA"/>
    <property type="match status" value="1"/>
</dbReference>
<gene>
    <name evidence="2" type="ORF">DL762_007754</name>
</gene>
<dbReference type="PANTHER" id="PTHR45737">
    <property type="entry name" value="VON WILLEBRAND FACTOR A DOMAIN-CONTAINING PROTEIN 5A"/>
    <property type="match status" value="1"/>
</dbReference>
<accession>A0ABY0GY75</accession>
<dbReference type="SUPFAM" id="SSF53300">
    <property type="entry name" value="vWA-like"/>
    <property type="match status" value="1"/>
</dbReference>
<dbReference type="InterPro" id="IPR002035">
    <property type="entry name" value="VWF_A"/>
</dbReference>
<feature type="domain" description="VWFA" evidence="1">
    <location>
        <begin position="169"/>
        <end position="329"/>
    </location>
</feature>
<dbReference type="InterPro" id="IPR036465">
    <property type="entry name" value="vWFA_dom_sf"/>
</dbReference>
<dbReference type="Proteomes" id="UP000294003">
    <property type="component" value="Unassembled WGS sequence"/>
</dbReference>
<protein>
    <recommendedName>
        <fullName evidence="1">VWFA domain-containing protein</fullName>
    </recommendedName>
</protein>
<name>A0ABY0GY75_9PEZI</name>
<dbReference type="Pfam" id="PF13768">
    <property type="entry name" value="VWA_3"/>
    <property type="match status" value="1"/>
</dbReference>
<organism evidence="2 3">
    <name type="scientific">Monosporascus cannonballus</name>
    <dbReference type="NCBI Taxonomy" id="155416"/>
    <lineage>
        <taxon>Eukaryota</taxon>
        <taxon>Fungi</taxon>
        <taxon>Dikarya</taxon>
        <taxon>Ascomycota</taxon>
        <taxon>Pezizomycotina</taxon>
        <taxon>Sordariomycetes</taxon>
        <taxon>Xylariomycetidae</taxon>
        <taxon>Xylariales</taxon>
        <taxon>Xylariales incertae sedis</taxon>
        <taxon>Monosporascus</taxon>
    </lineage>
</organism>
<dbReference type="Gene3D" id="3.40.50.410">
    <property type="entry name" value="von Willebrand factor, type A domain"/>
    <property type="match status" value="1"/>
</dbReference>
<keyword evidence="3" id="KW-1185">Reference proteome</keyword>
<evidence type="ECO:0000313" key="2">
    <source>
        <dbReference type="EMBL" id="RYO80220.1"/>
    </source>
</evidence>
<dbReference type="PANTHER" id="PTHR45737:SF6">
    <property type="entry name" value="VON WILLEBRAND FACTOR A DOMAIN-CONTAINING PROTEIN 5A"/>
    <property type="match status" value="1"/>
</dbReference>
<evidence type="ECO:0000313" key="3">
    <source>
        <dbReference type="Proteomes" id="UP000294003"/>
    </source>
</evidence>
<proteinExistence type="predicted"/>
<dbReference type="SMART" id="SM00327">
    <property type="entry name" value="VWA"/>
    <property type="match status" value="1"/>
</dbReference>
<reference evidence="2 3" key="1">
    <citation type="submission" date="2018-06" db="EMBL/GenBank/DDBJ databases">
        <title>Complete Genomes of Monosporascus.</title>
        <authorList>
            <person name="Robinson A.J."/>
            <person name="Natvig D.O."/>
        </authorList>
    </citation>
    <scope>NUCLEOTIDE SEQUENCE [LARGE SCALE GENOMIC DNA]</scope>
    <source>
        <strain evidence="2 3">CBS 609.92</strain>
    </source>
</reference>
<comment type="caution">
    <text evidence="2">The sequence shown here is derived from an EMBL/GenBank/DDBJ whole genome shotgun (WGS) entry which is preliminary data.</text>
</comment>